<keyword evidence="3 7" id="KW-0479">Metal-binding</keyword>
<proteinExistence type="inferred from homology"/>
<evidence type="ECO:0000256" key="4">
    <source>
        <dbReference type="ARBA" id="ARBA00022801"/>
    </source>
</evidence>
<keyword evidence="5 7" id="KW-0862">Zinc</keyword>
<keyword evidence="6" id="KW-0482">Metalloprotease</keyword>
<dbReference type="Pfam" id="PF01433">
    <property type="entry name" value="Peptidase_M1"/>
    <property type="match status" value="1"/>
</dbReference>
<dbReference type="SUPFAM" id="SSF55486">
    <property type="entry name" value="Metalloproteases ('zincins'), catalytic domain"/>
    <property type="match status" value="1"/>
</dbReference>
<dbReference type="GO" id="GO:0008270">
    <property type="term" value="F:zinc ion binding"/>
    <property type="evidence" value="ECO:0007669"/>
    <property type="project" value="InterPro"/>
</dbReference>
<dbReference type="InterPro" id="IPR038502">
    <property type="entry name" value="M1_LTA-4_hydro/amino_C_sf"/>
</dbReference>
<evidence type="ECO:0000259" key="8">
    <source>
        <dbReference type="SMART" id="SM01263"/>
    </source>
</evidence>
<feature type="binding site" evidence="7">
    <location>
        <position position="3"/>
    </location>
    <ligand>
        <name>Zn(2+)</name>
        <dbReference type="ChEBI" id="CHEBI:29105"/>
        <note>catalytic</note>
    </ligand>
</feature>
<dbReference type="GO" id="GO:0005829">
    <property type="term" value="C:cytosol"/>
    <property type="evidence" value="ECO:0007669"/>
    <property type="project" value="TreeGrafter"/>
</dbReference>
<evidence type="ECO:0000256" key="1">
    <source>
        <dbReference type="ARBA" id="ARBA00010136"/>
    </source>
</evidence>
<dbReference type="GO" id="GO:0008237">
    <property type="term" value="F:metallopeptidase activity"/>
    <property type="evidence" value="ECO:0007669"/>
    <property type="project" value="UniProtKB-KW"/>
</dbReference>
<comment type="cofactor">
    <cofactor evidence="7">
        <name>Zn(2+)</name>
        <dbReference type="ChEBI" id="CHEBI:29105"/>
    </cofactor>
    <text evidence="7">Binds 1 zinc ion per subunit.</text>
</comment>
<dbReference type="GO" id="GO:0004301">
    <property type="term" value="F:epoxide hydrolase activity"/>
    <property type="evidence" value="ECO:0007669"/>
    <property type="project" value="TreeGrafter"/>
</dbReference>
<dbReference type="InterPro" id="IPR016024">
    <property type="entry name" value="ARM-type_fold"/>
</dbReference>
<accession>A0A914V0I3</accession>
<feature type="domain" description="Peptidase M1 leukotriene A4 hydrolase/aminopeptidase C-terminal" evidence="8">
    <location>
        <begin position="149"/>
        <end position="291"/>
    </location>
</feature>
<evidence type="ECO:0000256" key="3">
    <source>
        <dbReference type="ARBA" id="ARBA00022723"/>
    </source>
</evidence>
<dbReference type="AlphaFoldDB" id="A0A914V0I3"/>
<keyword evidence="2" id="KW-0645">Protease</keyword>
<keyword evidence="9" id="KW-1185">Reference proteome</keyword>
<dbReference type="SUPFAM" id="SSF48371">
    <property type="entry name" value="ARM repeat"/>
    <property type="match status" value="1"/>
</dbReference>
<dbReference type="InterPro" id="IPR027268">
    <property type="entry name" value="Peptidase_M4/M1_CTD_sf"/>
</dbReference>
<dbReference type="WBParaSite" id="PSAMB.scaffold1417size31747.g13192.t1">
    <property type="protein sequence ID" value="PSAMB.scaffold1417size31747.g13192.t1"/>
    <property type="gene ID" value="PSAMB.scaffold1417size31747.g13192"/>
</dbReference>
<comment type="similarity">
    <text evidence="1">Belongs to the peptidase M1 family.</text>
</comment>
<dbReference type="GO" id="GO:0043171">
    <property type="term" value="P:peptide catabolic process"/>
    <property type="evidence" value="ECO:0007669"/>
    <property type="project" value="TreeGrafter"/>
</dbReference>
<dbReference type="SMART" id="SM01263">
    <property type="entry name" value="Leuk-A4-hydro_C"/>
    <property type="match status" value="1"/>
</dbReference>
<reference evidence="10" key="1">
    <citation type="submission" date="2022-11" db="UniProtKB">
        <authorList>
            <consortium name="WormBaseParasite"/>
        </authorList>
    </citation>
    <scope>IDENTIFICATION</scope>
</reference>
<dbReference type="GO" id="GO:0004177">
    <property type="term" value="F:aminopeptidase activity"/>
    <property type="evidence" value="ECO:0007669"/>
    <property type="project" value="TreeGrafter"/>
</dbReference>
<dbReference type="InterPro" id="IPR015211">
    <property type="entry name" value="Peptidase_M1_C"/>
</dbReference>
<evidence type="ECO:0000256" key="2">
    <source>
        <dbReference type="ARBA" id="ARBA00022670"/>
    </source>
</evidence>
<dbReference type="GO" id="GO:0006508">
    <property type="term" value="P:proteolysis"/>
    <property type="evidence" value="ECO:0007669"/>
    <property type="project" value="UniProtKB-KW"/>
</dbReference>
<dbReference type="InterPro" id="IPR014782">
    <property type="entry name" value="Peptidase_M1_dom"/>
</dbReference>
<dbReference type="Pfam" id="PF09127">
    <property type="entry name" value="Leuk-A4-hydro_C"/>
    <property type="match status" value="1"/>
</dbReference>
<evidence type="ECO:0000256" key="7">
    <source>
        <dbReference type="PIRSR" id="PIRSR634015-3"/>
    </source>
</evidence>
<dbReference type="PANTHER" id="PTHR45726">
    <property type="entry name" value="LEUKOTRIENE A-4 HYDROLASE"/>
    <property type="match status" value="1"/>
</dbReference>
<name>A0A914V0I3_9BILA</name>
<sequence length="295" mass="34212">MNEGFTVFLSRKICGSLYSEPYRHFLSMTGWTNDLKPVVEEFGPEHEFTKLVQDHTNVDPCKAFSYLSGEKGSAFLFYLEQKLGGPEVFEKFLRSFVNNFKFKSITTDDFLEYLKKYFHHQEEALELIDFDHWLHDPGVPRMRPVFDHSMAKACADMRELWLHLDGETIAMISAEDYHSLAPQQKIEFLSLLLTEKSIPHFKLETMSTLYGLRSASNCEIFVNFVRLGIKSRWPPAIGLAVKLVSRQGRLNINRTVYRELAHWKPDIAIQTFQASRQYLHPIVDKLIEDDLALIG</sequence>
<evidence type="ECO:0000313" key="10">
    <source>
        <dbReference type="WBParaSite" id="PSAMB.scaffold1417size31747.g13192.t1"/>
    </source>
</evidence>
<evidence type="ECO:0000256" key="5">
    <source>
        <dbReference type="ARBA" id="ARBA00022833"/>
    </source>
</evidence>
<evidence type="ECO:0000313" key="9">
    <source>
        <dbReference type="Proteomes" id="UP000887566"/>
    </source>
</evidence>
<dbReference type="InterPro" id="IPR034015">
    <property type="entry name" value="M1_LTA4H"/>
</dbReference>
<dbReference type="Gene3D" id="1.25.40.320">
    <property type="entry name" value="Peptidase M1, leukotriene A4 hydrolase/aminopeptidase C-terminal domain"/>
    <property type="match status" value="1"/>
</dbReference>
<organism evidence="9 10">
    <name type="scientific">Plectus sambesii</name>
    <dbReference type="NCBI Taxonomy" id="2011161"/>
    <lineage>
        <taxon>Eukaryota</taxon>
        <taxon>Metazoa</taxon>
        <taxon>Ecdysozoa</taxon>
        <taxon>Nematoda</taxon>
        <taxon>Chromadorea</taxon>
        <taxon>Plectida</taxon>
        <taxon>Plectina</taxon>
        <taxon>Plectoidea</taxon>
        <taxon>Plectidae</taxon>
        <taxon>Plectus</taxon>
    </lineage>
</organism>
<evidence type="ECO:0000256" key="6">
    <source>
        <dbReference type="ARBA" id="ARBA00023049"/>
    </source>
</evidence>
<dbReference type="Gene3D" id="1.10.390.10">
    <property type="entry name" value="Neutral Protease Domain 2"/>
    <property type="match status" value="1"/>
</dbReference>
<dbReference type="Proteomes" id="UP000887566">
    <property type="component" value="Unplaced"/>
</dbReference>
<dbReference type="PANTHER" id="PTHR45726:SF6">
    <property type="entry name" value="PEPTIDASE M1 LEUKOTRIENE A4 HYDROLASE_AMINOPEPTIDASE C-TERMINAL DOMAIN-CONTAINING PROTEIN"/>
    <property type="match status" value="1"/>
</dbReference>
<keyword evidence="4" id="KW-0378">Hydrolase</keyword>
<protein>
    <submittedName>
        <fullName evidence="10">Peptidase M1 leukotriene A4 hydrolase/aminopeptidase C-terminal domain-containing protein</fullName>
    </submittedName>
</protein>